<dbReference type="FunFam" id="3.40.50.11840:FF:000001">
    <property type="entry name" value="2-(3-amino-3-carboxypropyl)histidine synthase subunit 1"/>
    <property type="match status" value="1"/>
</dbReference>
<dbReference type="InterPro" id="IPR042263">
    <property type="entry name" value="DPH1/DPH2_1"/>
</dbReference>
<dbReference type="InterPro" id="IPR042264">
    <property type="entry name" value="DPH1/DPH2_2"/>
</dbReference>
<reference evidence="13" key="1">
    <citation type="submission" date="2019-03" db="UniProtKB">
        <authorList>
            <consortium name="Ensembl"/>
        </authorList>
    </citation>
    <scope>IDENTIFICATION</scope>
</reference>
<dbReference type="PANTHER" id="PTHR10762:SF1">
    <property type="entry name" value="2-(3-AMINO-3-CARBOXYPROPYL)HISTIDINE SYNTHASE SUBUNIT 1"/>
    <property type="match status" value="1"/>
</dbReference>
<evidence type="ECO:0000256" key="8">
    <source>
        <dbReference type="ARBA" id="ARBA00023004"/>
    </source>
</evidence>
<evidence type="ECO:0000256" key="1">
    <source>
        <dbReference type="ARBA" id="ARBA00005156"/>
    </source>
</evidence>
<evidence type="ECO:0000256" key="9">
    <source>
        <dbReference type="ARBA" id="ARBA00023014"/>
    </source>
</evidence>
<evidence type="ECO:0000256" key="10">
    <source>
        <dbReference type="ARBA" id="ARBA00048403"/>
    </source>
</evidence>
<dbReference type="SFLD" id="SFLDS00032">
    <property type="entry name" value="Radical_SAM_3-amino-3-carboxyp"/>
    <property type="match status" value="2"/>
</dbReference>
<protein>
    <recommendedName>
        <fullName evidence="4 11">2-(3-amino-3-carboxypropyl)histidine synthase subunit 1</fullName>
        <ecNumber evidence="3 11">2.5.1.108</ecNumber>
    </recommendedName>
</protein>
<evidence type="ECO:0000256" key="7">
    <source>
        <dbReference type="ARBA" id="ARBA00022723"/>
    </source>
</evidence>
<dbReference type="InterPro" id="IPR035435">
    <property type="entry name" value="DPH1/DPH2_euk_archaea"/>
</dbReference>
<dbReference type="GO" id="GO:0046872">
    <property type="term" value="F:metal ion binding"/>
    <property type="evidence" value="ECO:0007669"/>
    <property type="project" value="UniProtKB-KW"/>
</dbReference>
<dbReference type="Gene3D" id="3.40.50.11860">
    <property type="entry name" value="Diphthamide synthesis DPH1/DPH2 domain 3"/>
    <property type="match status" value="1"/>
</dbReference>
<evidence type="ECO:0000256" key="2">
    <source>
        <dbReference type="ARBA" id="ARBA00010173"/>
    </source>
</evidence>
<keyword evidence="6 11" id="KW-0949">S-adenosyl-L-methionine</keyword>
<feature type="region of interest" description="Disordered" evidence="12">
    <location>
        <begin position="1"/>
        <end position="27"/>
    </location>
</feature>
<sequence length="403" mass="44426">MAALAESVAAEPGSRNGTGRGRAPRGRLANQIPPEILNNPQLQAAIQVLPSNYNFEIPKTVWRIQQAGAKKVALQMPEGLLLFACTIVDILERFTEAEVMVMGDVTYGACCVDDFTARALGADFLVHYGHSCLVPMDTSAQDFRVLYVFVDIRIDTTHLLDSIRLTFSPATSLALVSTIQFVSTLQAAAQELKAEYCVSVPQCKPLSPGEILGCTAPHLPKEVEAVVYDPYSKVLSRERYDHQRMQANRQEAIATARSARSWGLILGTLGRQGSPKILEHLESRLQALGLPFLRLLLSEIFPSKLSLLPEVDVWVQVACPRLSIDWGTAFPKPLLTPYEAVVALRDISWQQPYPMDFYAGSSLGPWTVNHGRNRPPQALSRPPLEKVGWDCKQGETTAAPLPW</sequence>
<dbReference type="AlphaFoldDB" id="A0A452TW94"/>
<comment type="cofactor">
    <cofactor evidence="11">
        <name>[4Fe-4S] cluster</name>
        <dbReference type="ChEBI" id="CHEBI:49883"/>
    </cofactor>
    <text evidence="11">Binds 1 [4Fe-4S] cluster per subunit. The cluster is coordinated with 3 cysteines and an exchangeable S-adenosyl-L-methionine.</text>
</comment>
<gene>
    <name evidence="13" type="primary">DPH1</name>
</gene>
<dbReference type="Gene3D" id="3.40.50.11850">
    <property type="entry name" value="Diphthamide synthesis DPH1/DPH2 domain 2"/>
    <property type="match status" value="1"/>
</dbReference>
<proteinExistence type="inferred from homology"/>
<keyword evidence="7" id="KW-0479">Metal-binding</keyword>
<dbReference type="PANTHER" id="PTHR10762">
    <property type="entry name" value="DIPHTHAMIDE BIOSYNTHESIS PROTEIN"/>
    <property type="match status" value="1"/>
</dbReference>
<dbReference type="Pfam" id="PF01866">
    <property type="entry name" value="Diphthamide_syn"/>
    <property type="match status" value="1"/>
</dbReference>
<evidence type="ECO:0000256" key="11">
    <source>
        <dbReference type="PIRNR" id="PIRNR004967"/>
    </source>
</evidence>
<dbReference type="GO" id="GO:0017183">
    <property type="term" value="P:protein histidyl modification to diphthamide"/>
    <property type="evidence" value="ECO:0007669"/>
    <property type="project" value="UniProtKB-UniRule"/>
</dbReference>
<dbReference type="FunFam" id="3.40.50.11860:FF:000002">
    <property type="entry name" value="2-(3-amino-3-carboxypropyl)histidine synthase subunit 1"/>
    <property type="match status" value="1"/>
</dbReference>
<evidence type="ECO:0000256" key="12">
    <source>
        <dbReference type="SAM" id="MobiDB-lite"/>
    </source>
</evidence>
<evidence type="ECO:0000256" key="3">
    <source>
        <dbReference type="ARBA" id="ARBA00012221"/>
    </source>
</evidence>
<dbReference type="InterPro" id="IPR016435">
    <property type="entry name" value="DPH1/DPH2"/>
</dbReference>
<dbReference type="GeneTree" id="ENSGT00940000153694"/>
<organism evidence="13">
    <name type="scientific">Ursus maritimus</name>
    <name type="common">Polar bear</name>
    <name type="synonym">Thalarctos maritimus</name>
    <dbReference type="NCBI Taxonomy" id="29073"/>
    <lineage>
        <taxon>Eukaryota</taxon>
        <taxon>Metazoa</taxon>
        <taxon>Chordata</taxon>
        <taxon>Craniata</taxon>
        <taxon>Vertebrata</taxon>
        <taxon>Euteleostomi</taxon>
        <taxon>Mammalia</taxon>
        <taxon>Eutheria</taxon>
        <taxon>Laurasiatheria</taxon>
        <taxon>Carnivora</taxon>
        <taxon>Caniformia</taxon>
        <taxon>Ursidae</taxon>
        <taxon>Ursus</taxon>
    </lineage>
</organism>
<comment type="pathway">
    <text evidence="1 11">Protein modification; peptidyl-diphthamide biosynthesis.</text>
</comment>
<dbReference type="NCBIfam" id="TIGR00322">
    <property type="entry name" value="diphth2_R"/>
    <property type="match status" value="2"/>
</dbReference>
<evidence type="ECO:0000313" key="13">
    <source>
        <dbReference type="Ensembl" id="ENSUMAP00000012537"/>
    </source>
</evidence>
<dbReference type="Ensembl" id="ENSUMAT00000014883.1">
    <property type="protein sequence ID" value="ENSUMAP00000012537.1"/>
    <property type="gene ID" value="ENSUMAG00000009318.1"/>
</dbReference>
<dbReference type="UniPathway" id="UPA00559"/>
<dbReference type="GO" id="GO:0051539">
    <property type="term" value="F:4 iron, 4 sulfur cluster binding"/>
    <property type="evidence" value="ECO:0007669"/>
    <property type="project" value="UniProtKB-UniRule"/>
</dbReference>
<dbReference type="PIRSF" id="PIRSF004967">
    <property type="entry name" value="DPH1"/>
    <property type="match status" value="1"/>
</dbReference>
<comment type="catalytic activity">
    <reaction evidence="10 11">
        <text>L-histidyl-[translation elongation factor 2] + S-adenosyl-L-methionine = 2-[(3S)-amino-3-carboxypropyl]-L-histidyl-[translation elongation factor 2] + S-methyl-5'-thioadenosine + H(+)</text>
        <dbReference type="Rhea" id="RHEA:36783"/>
        <dbReference type="Rhea" id="RHEA-COMP:9748"/>
        <dbReference type="Rhea" id="RHEA-COMP:9749"/>
        <dbReference type="ChEBI" id="CHEBI:15378"/>
        <dbReference type="ChEBI" id="CHEBI:17509"/>
        <dbReference type="ChEBI" id="CHEBI:29979"/>
        <dbReference type="ChEBI" id="CHEBI:59789"/>
        <dbReference type="ChEBI" id="CHEBI:73995"/>
        <dbReference type="EC" id="2.5.1.108"/>
    </reaction>
</comment>
<dbReference type="Gene3D" id="3.40.50.11840">
    <property type="entry name" value="Diphthamide synthesis DPH1/DPH2 domain 1"/>
    <property type="match status" value="1"/>
</dbReference>
<evidence type="ECO:0000256" key="6">
    <source>
        <dbReference type="ARBA" id="ARBA00022691"/>
    </source>
</evidence>
<name>A0A452TW94_URSMA</name>
<accession>A0A452TW94</accession>
<dbReference type="EC" id="2.5.1.108" evidence="3 11"/>
<keyword evidence="8" id="KW-0408">Iron</keyword>
<evidence type="ECO:0000256" key="4">
    <source>
        <dbReference type="ARBA" id="ARBA00021915"/>
    </source>
</evidence>
<comment type="similarity">
    <text evidence="2 11">Belongs to the DPH1/DPH2 family. DPH1 subfamily.</text>
</comment>
<evidence type="ECO:0000256" key="5">
    <source>
        <dbReference type="ARBA" id="ARBA00022679"/>
    </source>
</evidence>
<comment type="function">
    <text evidence="11">Catalyzes the first step of diphthamide biosynthesis, a post-translational modification of histidine which occurs in elongation factor 2.</text>
</comment>
<dbReference type="InterPro" id="IPR042265">
    <property type="entry name" value="DPH1/DPH2_3"/>
</dbReference>
<keyword evidence="5 11" id="KW-0808">Transferase</keyword>
<dbReference type="GO" id="GO:0090560">
    <property type="term" value="F:2-(3-amino-3-carboxypropyl)histidine synthase activity"/>
    <property type="evidence" value="ECO:0007669"/>
    <property type="project" value="UniProtKB-UniRule"/>
</dbReference>
<keyword evidence="11" id="KW-0004">4Fe-4S</keyword>
<keyword evidence="9" id="KW-0411">Iron-sulfur</keyword>